<evidence type="ECO:0000313" key="5">
    <source>
        <dbReference type="Proteomes" id="UP000183038"/>
    </source>
</evidence>
<dbReference type="InterPro" id="IPR029063">
    <property type="entry name" value="SAM-dependent_MTases_sf"/>
</dbReference>
<evidence type="ECO:0000256" key="2">
    <source>
        <dbReference type="ARBA" id="ARBA00022679"/>
    </source>
</evidence>
<reference evidence="4 5" key="1">
    <citation type="submission" date="2016-10" db="EMBL/GenBank/DDBJ databases">
        <authorList>
            <person name="de Groot N.N."/>
        </authorList>
    </citation>
    <scope>NUCLEOTIDE SEQUENCE [LARGE SCALE GENOMIC DNA]</scope>
    <source>
        <strain evidence="4 5">MAR_2009_71</strain>
    </source>
</reference>
<dbReference type="SUPFAM" id="SSF53335">
    <property type="entry name" value="S-adenosyl-L-methionine-dependent methyltransferases"/>
    <property type="match status" value="1"/>
</dbReference>
<gene>
    <name evidence="4" type="ORF">SAMN05192540_1685</name>
</gene>
<dbReference type="Pfam" id="PF13649">
    <property type="entry name" value="Methyltransf_25"/>
    <property type="match status" value="1"/>
</dbReference>
<dbReference type="EMBL" id="FNTB01000001">
    <property type="protein sequence ID" value="SEB84035.1"/>
    <property type="molecule type" value="Genomic_DNA"/>
</dbReference>
<dbReference type="AlphaFoldDB" id="A0A1H4MNE1"/>
<name>A0A1H4MNE1_9FLAO</name>
<dbReference type="PANTHER" id="PTHR43861">
    <property type="entry name" value="TRANS-ACONITATE 2-METHYLTRANSFERASE-RELATED"/>
    <property type="match status" value="1"/>
</dbReference>
<sequence length="208" mass="23575">MDDFWELSFKRNTVMWGKEPADAAVMVANSFKVKGYDEILIPGCGYGRNALPFIAMAMNVTGIEISATAIAIASNLVPDKFKIYNGNVTDMPFDQKLYDGIFCYSLLHLLNSVQRSNLIRNCYNQLNIGGSMVFVTLSTNDHQFGKGTKISKNHYLSKHHIELYFHDTASIHEEFSDYGISDLREIIEPVKSMKNALNQRLWMITCTK</sequence>
<dbReference type="InterPro" id="IPR041698">
    <property type="entry name" value="Methyltransf_25"/>
</dbReference>
<proteinExistence type="predicted"/>
<evidence type="ECO:0000256" key="1">
    <source>
        <dbReference type="ARBA" id="ARBA00022603"/>
    </source>
</evidence>
<organism evidence="4 5">
    <name type="scientific">Maribacter dokdonensis</name>
    <dbReference type="NCBI Taxonomy" id="320912"/>
    <lineage>
        <taxon>Bacteria</taxon>
        <taxon>Pseudomonadati</taxon>
        <taxon>Bacteroidota</taxon>
        <taxon>Flavobacteriia</taxon>
        <taxon>Flavobacteriales</taxon>
        <taxon>Flavobacteriaceae</taxon>
        <taxon>Maribacter</taxon>
    </lineage>
</organism>
<dbReference type="CDD" id="cd02440">
    <property type="entry name" value="AdoMet_MTases"/>
    <property type="match status" value="1"/>
</dbReference>
<keyword evidence="2 4" id="KW-0808">Transferase</keyword>
<keyword evidence="1 4" id="KW-0489">Methyltransferase</keyword>
<feature type="domain" description="Methyltransferase" evidence="3">
    <location>
        <begin position="40"/>
        <end position="130"/>
    </location>
</feature>
<dbReference type="GO" id="GO:0008168">
    <property type="term" value="F:methyltransferase activity"/>
    <property type="evidence" value="ECO:0007669"/>
    <property type="project" value="UniProtKB-KW"/>
</dbReference>
<evidence type="ECO:0000259" key="3">
    <source>
        <dbReference type="Pfam" id="PF13649"/>
    </source>
</evidence>
<dbReference type="Gene3D" id="3.40.50.150">
    <property type="entry name" value="Vaccinia Virus protein VP39"/>
    <property type="match status" value="1"/>
</dbReference>
<dbReference type="OrthoDB" id="703529at2"/>
<protein>
    <submittedName>
        <fullName evidence="4">Methyltransferase domain-containing protein</fullName>
    </submittedName>
</protein>
<dbReference type="PANTHER" id="PTHR43861:SF1">
    <property type="entry name" value="TRANS-ACONITATE 2-METHYLTRANSFERASE"/>
    <property type="match status" value="1"/>
</dbReference>
<dbReference type="RefSeq" id="WP_074671858.1">
    <property type="nucleotide sequence ID" value="NZ_FNTB01000001.1"/>
</dbReference>
<dbReference type="Proteomes" id="UP000183038">
    <property type="component" value="Unassembled WGS sequence"/>
</dbReference>
<dbReference type="GO" id="GO:0032259">
    <property type="term" value="P:methylation"/>
    <property type="evidence" value="ECO:0007669"/>
    <property type="project" value="UniProtKB-KW"/>
</dbReference>
<evidence type="ECO:0000313" key="4">
    <source>
        <dbReference type="EMBL" id="SEB84035.1"/>
    </source>
</evidence>
<accession>A0A1H4MNE1</accession>